<sequence>MTTNQSVQLFVRLVQEKDSELKAAANTLLRDLAGDDPATKKSSAEKALRVATDLRTILSRSDVPGWLNDTINYISQFTAGNWRAKDFITNFVNIKAQLDLHRWQFDHVAEAAFDFDSIFEHYKKGSRLPELFDEIIRLLEEIEASGEVDSVSMLRALAKVIATIRKCKDGSYFSLNSAWEFLLSFLNNYMWGELSKLPVLGTALEALSKTIKEADEEMFKVHKAVQDEMVRTVTAEVKALSNKSAFPFVEYNRSGHLLPTSNPRQLPDLTV</sequence>
<gene>
    <name evidence="1" type="ORF">GCM10011290_06770</name>
</gene>
<dbReference type="RefSeq" id="WP_189372771.1">
    <property type="nucleotide sequence ID" value="NZ_BMYW01000002.1"/>
</dbReference>
<dbReference type="SUPFAM" id="SSF48371">
    <property type="entry name" value="ARM repeat"/>
    <property type="match status" value="1"/>
</dbReference>
<dbReference type="EMBL" id="BMYW01000002">
    <property type="protein sequence ID" value="GGX82007.1"/>
    <property type="molecule type" value="Genomic_DNA"/>
</dbReference>
<dbReference type="InterPro" id="IPR016024">
    <property type="entry name" value="ARM-type_fold"/>
</dbReference>
<proteinExistence type="predicted"/>
<protein>
    <submittedName>
        <fullName evidence="1">Uncharacterized protein</fullName>
    </submittedName>
</protein>
<dbReference type="Proteomes" id="UP000600877">
    <property type="component" value="Unassembled WGS sequence"/>
</dbReference>
<reference evidence="2" key="1">
    <citation type="journal article" date="2019" name="Int. J. Syst. Evol. Microbiol.">
        <title>The Global Catalogue of Microorganisms (GCM) 10K type strain sequencing project: providing services to taxonomists for standard genome sequencing and annotation.</title>
        <authorList>
            <consortium name="The Broad Institute Genomics Platform"/>
            <consortium name="The Broad Institute Genome Sequencing Center for Infectious Disease"/>
            <person name="Wu L."/>
            <person name="Ma J."/>
        </authorList>
    </citation>
    <scope>NUCLEOTIDE SEQUENCE [LARGE SCALE GENOMIC DNA]</scope>
    <source>
        <strain evidence="2">KCTC 32041</strain>
    </source>
</reference>
<comment type="caution">
    <text evidence="1">The sequence shown here is derived from an EMBL/GenBank/DDBJ whole genome shotgun (WGS) entry which is preliminary data.</text>
</comment>
<keyword evidence="2" id="KW-1185">Reference proteome</keyword>
<evidence type="ECO:0000313" key="2">
    <source>
        <dbReference type="Proteomes" id="UP000600877"/>
    </source>
</evidence>
<accession>A0ABQ2YH62</accession>
<evidence type="ECO:0000313" key="1">
    <source>
        <dbReference type="EMBL" id="GGX82007.1"/>
    </source>
</evidence>
<organism evidence="1 2">
    <name type="scientific">Vogesella alkaliphila</name>
    <dbReference type="NCBI Taxonomy" id="1193621"/>
    <lineage>
        <taxon>Bacteria</taxon>
        <taxon>Pseudomonadati</taxon>
        <taxon>Pseudomonadota</taxon>
        <taxon>Betaproteobacteria</taxon>
        <taxon>Neisseriales</taxon>
        <taxon>Chromobacteriaceae</taxon>
        <taxon>Vogesella</taxon>
    </lineage>
</organism>
<name>A0ABQ2YH62_9NEIS</name>